<proteinExistence type="predicted"/>
<dbReference type="InterPro" id="IPR052345">
    <property type="entry name" value="Rad_response_metalloprotease"/>
</dbReference>
<name>A0A5N6S5P0_9BIFI</name>
<evidence type="ECO:0000313" key="3">
    <source>
        <dbReference type="Proteomes" id="UP000325415"/>
    </source>
</evidence>
<feature type="domain" description="IrrE N-terminal-like" evidence="1">
    <location>
        <begin position="194"/>
        <end position="300"/>
    </location>
</feature>
<dbReference type="AlphaFoldDB" id="A0A5N6S5P0"/>
<dbReference type="RefSeq" id="WP_152580049.1">
    <property type="nucleotide sequence ID" value="NZ_QDAG01000002.1"/>
</dbReference>
<organism evidence="2 3">
    <name type="scientific">Bifidobacterium tibiigranuli</name>
    <dbReference type="NCBI Taxonomy" id="2172043"/>
    <lineage>
        <taxon>Bacteria</taxon>
        <taxon>Bacillati</taxon>
        <taxon>Actinomycetota</taxon>
        <taxon>Actinomycetes</taxon>
        <taxon>Bifidobacteriales</taxon>
        <taxon>Bifidobacteriaceae</taxon>
        <taxon>Bifidobacterium</taxon>
    </lineage>
</organism>
<dbReference type="Pfam" id="PF06114">
    <property type="entry name" value="Peptidase_M78"/>
    <property type="match status" value="1"/>
</dbReference>
<sequence>MSSMLSVAVPPRVWDWVLKIGDRDRLSSALSRDIERWKIGRNAPTMADIDTVSTRLRVPFGYFFLQNPIDDTPAVFAHRTLGSEDSMKTPSRDLVDTVNDMAALQDWARQDQIDAGEEVLPFVASMTLHSTVPQIVGSIREVLALSEDWFDEGNLHSAKDAFDFLRKRAERAKIIVMMNGVIGENTHRKLDPDEFRAFALIDEYAPLVFINRADEPDAARLFSLVHELVHIWLGADELFNDKAVPHAVSETERLCNAAATEILMPDSVFVQEWKNGGVDLDTEARVKVVCGRFPVSSSAVLLRALNHRLVTQQQYEQGVEKAREWADGERPKPSGGDYYLTKRSRYDRRLLDHIATSVAEGRTSYLDAYRLTRTNRNTFPKLLEMLAS</sequence>
<reference evidence="2 3" key="1">
    <citation type="submission" date="2018-04" db="EMBL/GenBank/DDBJ databases">
        <authorList>
            <person name="Eckel V.P."/>
            <person name="Vogel R.F."/>
        </authorList>
    </citation>
    <scope>NUCLEOTIDE SEQUENCE [LARGE SCALE GENOMIC DNA]</scope>
    <source>
        <strain evidence="3">TMW 2.1764</strain>
    </source>
</reference>
<dbReference type="Gene3D" id="1.10.10.2910">
    <property type="match status" value="1"/>
</dbReference>
<dbReference type="PANTHER" id="PTHR43236:SF2">
    <property type="entry name" value="BLL0069 PROTEIN"/>
    <property type="match status" value="1"/>
</dbReference>
<evidence type="ECO:0000259" key="1">
    <source>
        <dbReference type="Pfam" id="PF06114"/>
    </source>
</evidence>
<dbReference type="Proteomes" id="UP000325415">
    <property type="component" value="Unassembled WGS sequence"/>
</dbReference>
<accession>A0A5N6S5P0</accession>
<dbReference type="InterPro" id="IPR010359">
    <property type="entry name" value="IrrE_HExxH"/>
</dbReference>
<protein>
    <submittedName>
        <fullName evidence="2">ImmA/IrrE family metallo-endopeptidase</fullName>
    </submittedName>
</protein>
<keyword evidence="3" id="KW-1185">Reference proteome</keyword>
<dbReference type="EMBL" id="QDAG01000002">
    <property type="protein sequence ID" value="KAE8129567.1"/>
    <property type="molecule type" value="Genomic_DNA"/>
</dbReference>
<evidence type="ECO:0000313" key="2">
    <source>
        <dbReference type="EMBL" id="KAE8129567.1"/>
    </source>
</evidence>
<dbReference type="OrthoDB" id="9796786at2"/>
<comment type="caution">
    <text evidence="2">The sequence shown here is derived from an EMBL/GenBank/DDBJ whole genome shotgun (WGS) entry which is preliminary data.</text>
</comment>
<dbReference type="PANTHER" id="PTHR43236">
    <property type="entry name" value="ANTITOXIN HIGA1"/>
    <property type="match status" value="1"/>
</dbReference>
<dbReference type="GeneID" id="78126427"/>
<gene>
    <name evidence="2" type="ORF">DDE84_01780</name>
</gene>